<organism evidence="2 3">
    <name type="scientific">Agrococcus jejuensis</name>
    <dbReference type="NCBI Taxonomy" id="399736"/>
    <lineage>
        <taxon>Bacteria</taxon>
        <taxon>Bacillati</taxon>
        <taxon>Actinomycetota</taxon>
        <taxon>Actinomycetes</taxon>
        <taxon>Micrococcales</taxon>
        <taxon>Microbacteriaceae</taxon>
        <taxon>Agrococcus</taxon>
    </lineage>
</organism>
<evidence type="ECO:0000313" key="2">
    <source>
        <dbReference type="EMBL" id="SDI01361.1"/>
    </source>
</evidence>
<accession>A0A1G8H467</accession>
<proteinExistence type="predicted"/>
<evidence type="ECO:0000313" key="3">
    <source>
        <dbReference type="Proteomes" id="UP000198822"/>
    </source>
</evidence>
<dbReference type="OrthoDB" id="9991181at2"/>
<reference evidence="3" key="1">
    <citation type="submission" date="2016-10" db="EMBL/GenBank/DDBJ databases">
        <authorList>
            <person name="Varghese N."/>
            <person name="Submissions S."/>
        </authorList>
    </citation>
    <scope>NUCLEOTIDE SEQUENCE [LARGE SCALE GENOMIC DNA]</scope>
    <source>
        <strain evidence="3">DSM 22002</strain>
    </source>
</reference>
<dbReference type="AlphaFoldDB" id="A0A1G8H467"/>
<protein>
    <submittedName>
        <fullName evidence="2">Uncharacterized protein</fullName>
    </submittedName>
</protein>
<feature type="transmembrane region" description="Helical" evidence="1">
    <location>
        <begin position="78"/>
        <end position="97"/>
    </location>
</feature>
<feature type="transmembrane region" description="Helical" evidence="1">
    <location>
        <begin position="49"/>
        <end position="72"/>
    </location>
</feature>
<keyword evidence="1" id="KW-0472">Membrane</keyword>
<evidence type="ECO:0000256" key="1">
    <source>
        <dbReference type="SAM" id="Phobius"/>
    </source>
</evidence>
<keyword evidence="1" id="KW-1133">Transmembrane helix</keyword>
<dbReference type="STRING" id="399736.SAMN04489720_3204"/>
<dbReference type="RefSeq" id="WP_092506601.1">
    <property type="nucleotide sequence ID" value="NZ_LT629695.1"/>
</dbReference>
<keyword evidence="1" id="KW-0812">Transmembrane</keyword>
<dbReference type="EMBL" id="LT629695">
    <property type="protein sequence ID" value="SDI01361.1"/>
    <property type="molecule type" value="Genomic_DNA"/>
</dbReference>
<sequence>MLDPSAPPAIAILVVVTAVLAVALPIIVVRRSARPEHLRERILLSRPRWVEAGCAGSIVVQVICATGFAVLAAVAHPILWGVVALSASSIVATSLHLHRYRRALRALEAEIADADGDLRV</sequence>
<gene>
    <name evidence="2" type="ORF">SAMN04489720_3204</name>
</gene>
<keyword evidence="3" id="KW-1185">Reference proteome</keyword>
<dbReference type="Proteomes" id="UP000198822">
    <property type="component" value="Chromosome I"/>
</dbReference>
<feature type="transmembrane region" description="Helical" evidence="1">
    <location>
        <begin position="6"/>
        <end position="28"/>
    </location>
</feature>
<name>A0A1G8H467_9MICO</name>